<sequence>MCLRKAGNRKQDLRRNLSGDTEEDFIAEELCVHTKEFVITFVWIQYFNSGFAHDVRRKANPESGVFLCVCESTEQRRLAQSKGLRKLPDGENGACWTYREGTEQTEIHKVHPCQHPSDVAGDGEIDKEIQVEERNPEEGKRVLIGEKTSLTRQSTSPGRSEKELRGEKSFSVSIVEYGLGLPPKQAQTPWLVRFSIKEHQILREVNAASGQSGGVNRHV</sequence>
<protein>
    <submittedName>
        <fullName evidence="2">Uncharacterized protein</fullName>
    </submittedName>
</protein>
<evidence type="ECO:0000313" key="3">
    <source>
        <dbReference type="Proteomes" id="UP000322234"/>
    </source>
</evidence>
<keyword evidence="3" id="KW-1185">Reference proteome</keyword>
<accession>A0A6B0RCX6</accession>
<comment type="caution">
    <text evidence="2">The sequence shown here is derived from an EMBL/GenBank/DDBJ whole genome shotgun (WGS) entry which is preliminary data.</text>
</comment>
<name>A0A6B0RCX6_9CETA</name>
<evidence type="ECO:0000256" key="1">
    <source>
        <dbReference type="SAM" id="MobiDB-lite"/>
    </source>
</evidence>
<feature type="region of interest" description="Disordered" evidence="1">
    <location>
        <begin position="147"/>
        <end position="167"/>
    </location>
</feature>
<dbReference type="Proteomes" id="UP000322234">
    <property type="component" value="Unassembled WGS sequence"/>
</dbReference>
<dbReference type="AlphaFoldDB" id="A0A6B0RCX6"/>
<feature type="compositionally biased region" description="Polar residues" evidence="1">
    <location>
        <begin position="148"/>
        <end position="158"/>
    </location>
</feature>
<gene>
    <name evidence="2" type="ORF">E5288_WYG014404</name>
</gene>
<evidence type="ECO:0000313" key="2">
    <source>
        <dbReference type="EMBL" id="MXQ85273.1"/>
    </source>
</evidence>
<organism evidence="2 3">
    <name type="scientific">Bos mutus</name>
    <name type="common">wild yak</name>
    <dbReference type="NCBI Taxonomy" id="72004"/>
    <lineage>
        <taxon>Eukaryota</taxon>
        <taxon>Metazoa</taxon>
        <taxon>Chordata</taxon>
        <taxon>Craniata</taxon>
        <taxon>Vertebrata</taxon>
        <taxon>Euteleostomi</taxon>
        <taxon>Mammalia</taxon>
        <taxon>Eutheria</taxon>
        <taxon>Laurasiatheria</taxon>
        <taxon>Artiodactyla</taxon>
        <taxon>Ruminantia</taxon>
        <taxon>Pecora</taxon>
        <taxon>Bovidae</taxon>
        <taxon>Bovinae</taxon>
        <taxon>Bos</taxon>
    </lineage>
</organism>
<dbReference type="EMBL" id="VBQZ03000025">
    <property type="protein sequence ID" value="MXQ85273.1"/>
    <property type="molecule type" value="Genomic_DNA"/>
</dbReference>
<reference evidence="2" key="1">
    <citation type="submission" date="2019-10" db="EMBL/GenBank/DDBJ databases">
        <title>The sequence and de novo assembly of the wild yak genome.</title>
        <authorList>
            <person name="Liu Y."/>
        </authorList>
    </citation>
    <scope>NUCLEOTIDE SEQUENCE [LARGE SCALE GENOMIC DNA]</scope>
    <source>
        <strain evidence="2">WY2019</strain>
    </source>
</reference>
<proteinExistence type="predicted"/>